<reference evidence="2" key="1">
    <citation type="submission" date="2016-04" db="EMBL/GenBank/DDBJ databases">
        <authorList>
            <person name="Tabuchi Yagui T.R."/>
        </authorList>
    </citation>
    <scope>NUCLEOTIDE SEQUENCE [LARGE SCALE GENOMIC DNA]</scope>
    <source>
        <strain evidence="2">NIES-26</strain>
    </source>
</reference>
<dbReference type="InterPro" id="IPR005094">
    <property type="entry name" value="Endonuclease_MobA/VirD2"/>
</dbReference>
<comment type="caution">
    <text evidence="2">The sequence shown here is derived from an EMBL/GenBank/DDBJ whole genome shotgun (WGS) entry which is preliminary data.</text>
</comment>
<dbReference type="Proteomes" id="UP000252107">
    <property type="component" value="Unassembled WGS sequence"/>
</dbReference>
<gene>
    <name evidence="2" type="ORF">A6770_37010</name>
</gene>
<proteinExistence type="predicted"/>
<keyword evidence="3" id="KW-1185">Reference proteome</keyword>
<protein>
    <recommendedName>
        <fullName evidence="1">MobA/VirD2-like nuclease domain-containing protein</fullName>
    </recommendedName>
</protein>
<feature type="domain" description="MobA/VirD2-like nuclease" evidence="1">
    <location>
        <begin position="37"/>
        <end position="143"/>
    </location>
</feature>
<dbReference type="AlphaFoldDB" id="A0A367RWK0"/>
<evidence type="ECO:0000313" key="2">
    <source>
        <dbReference type="EMBL" id="RCJ40905.1"/>
    </source>
</evidence>
<evidence type="ECO:0000259" key="1">
    <source>
        <dbReference type="Pfam" id="PF03432"/>
    </source>
</evidence>
<name>A0A367RWK0_9NOSO</name>
<evidence type="ECO:0000313" key="3">
    <source>
        <dbReference type="Proteomes" id="UP000252107"/>
    </source>
</evidence>
<dbReference type="Pfam" id="PF03432">
    <property type="entry name" value="Relaxase"/>
    <property type="match status" value="1"/>
</dbReference>
<accession>A0A367RWK0</accession>
<organism evidence="2 3">
    <name type="scientific">Nostoc minutum NIES-26</name>
    <dbReference type="NCBI Taxonomy" id="1844469"/>
    <lineage>
        <taxon>Bacteria</taxon>
        <taxon>Bacillati</taxon>
        <taxon>Cyanobacteriota</taxon>
        <taxon>Cyanophyceae</taxon>
        <taxon>Nostocales</taxon>
        <taxon>Nostocaceae</taxon>
        <taxon>Nostoc</taxon>
    </lineage>
</organism>
<dbReference type="EMBL" id="LXQD01000036">
    <property type="protein sequence ID" value="RCJ40905.1"/>
    <property type="molecule type" value="Genomic_DNA"/>
</dbReference>
<sequence length="182" mass="20718">MLIEESAIDNFNLIAKLAQTKITCLGNFIVDIHAPITRIIAGFQSLANQRPKLKKLGIYFQISLSNISVPLCQKSCQQIISEYVYGIGWDDLQYISFLKITLNAVELHLIFNRVTPEGQLINLNCLGATGQQYDILRKSCSHLVKSLNENLDYSRSESDIRELISNRYKQRANFTYTLPFTP</sequence>